<evidence type="ECO:0000313" key="3">
    <source>
        <dbReference type="EMBL" id="ESU44283.1"/>
    </source>
</evidence>
<reference evidence="3 4" key="2">
    <citation type="journal article" date="2013" name="Genome Biol. Evol.">
        <title>Genome sequencing of Giardia lamblia genotypes A2 and B isolates (DH and GS) and comparative analysis with the genomes of genotypes A1 and E (WB and Pig).</title>
        <authorList>
            <person name="Adam R.D."/>
            <person name="Dahlstrom E.W."/>
            <person name="Martens C.A."/>
            <person name="Bruno D.P."/>
            <person name="Barbian K.D."/>
            <person name="Ricklefs S.M."/>
            <person name="Hernandez M.M."/>
            <person name="Narla N.P."/>
            <person name="Patel R.B."/>
            <person name="Porcella S.F."/>
            <person name="Nash T.E."/>
        </authorList>
    </citation>
    <scope>NUCLEOTIDE SEQUENCE [LARGE SCALE GENOMIC DNA]</scope>
    <source>
        <strain evidence="3 4">GS</strain>
    </source>
</reference>
<comment type="caution">
    <text evidence="3">The sequence shown here is derived from an EMBL/GenBank/DDBJ whole genome shotgun (WGS) entry which is preliminary data.</text>
</comment>
<dbReference type="Proteomes" id="UP000018040">
    <property type="component" value="Unassembled WGS sequence"/>
</dbReference>
<dbReference type="VEuPathDB" id="GiardiaDB:GL50581_257"/>
<feature type="non-terminal residue" evidence="3">
    <location>
        <position position="1"/>
    </location>
</feature>
<organism evidence="3 4">
    <name type="scientific">Giardia intestinalis</name>
    <name type="common">Giardia lamblia</name>
    <dbReference type="NCBI Taxonomy" id="5741"/>
    <lineage>
        <taxon>Eukaryota</taxon>
        <taxon>Metamonada</taxon>
        <taxon>Diplomonadida</taxon>
        <taxon>Hexamitidae</taxon>
        <taxon>Giardiinae</taxon>
        <taxon>Giardia</taxon>
    </lineage>
</organism>
<gene>
    <name evidence="3" type="ORF">GSB_150501</name>
</gene>
<keyword evidence="1" id="KW-0175">Coiled coil</keyword>
<evidence type="ECO:0000256" key="2">
    <source>
        <dbReference type="SAM" id="MobiDB-lite"/>
    </source>
</evidence>
<dbReference type="EMBL" id="AHHH01000025">
    <property type="protein sequence ID" value="ESU44283.1"/>
    <property type="molecule type" value="Genomic_DNA"/>
</dbReference>
<reference evidence="4" key="1">
    <citation type="submission" date="2012-02" db="EMBL/GenBank/DDBJ databases">
        <title>Genome sequencing of Giardia lamblia Genotypes A2 and B isolates (DH and GS) and comparative analysis with the genomes of Genotypes A1 and E (WB and Pig).</title>
        <authorList>
            <person name="Adam R."/>
            <person name="Dahlstrom E."/>
            <person name="Martens C."/>
            <person name="Bruno D."/>
            <person name="Barbian K."/>
            <person name="Porcella S.F."/>
            <person name="Nash T."/>
        </authorList>
    </citation>
    <scope>NUCLEOTIDE SEQUENCE</scope>
    <source>
        <strain evidence="4">GS</strain>
    </source>
</reference>
<dbReference type="AlphaFoldDB" id="V6TZC9"/>
<feature type="coiled-coil region" evidence="1">
    <location>
        <begin position="192"/>
        <end position="230"/>
    </location>
</feature>
<proteinExistence type="predicted"/>
<evidence type="ECO:0000256" key="1">
    <source>
        <dbReference type="SAM" id="Coils"/>
    </source>
</evidence>
<dbReference type="OrthoDB" id="10253006at2759"/>
<sequence length="230" mass="26319">VMSHPSPAVVRAVDVFKRRRPAAGTIQHPKISHIPMDKKPVPSASTAKEASVYRRTDQSRTNIIKNVKNFEQQVTSMFDLRRFSGCYRCFEVQYLLYLAFRDMVSSFKTRNATTNMPWGSTPTKSQLTALRRVMRCNLNKLADECFADTRKIFSKTAYAATAPIYEIHEATGFCLERLTNAASLCNKLLLDQKEQRANLVQLTRQIDAEIDELTIENGQLEERLKRLLNN</sequence>
<evidence type="ECO:0000313" key="4">
    <source>
        <dbReference type="Proteomes" id="UP000018040"/>
    </source>
</evidence>
<protein>
    <submittedName>
        <fullName evidence="3">Uncharacterized protein</fullName>
    </submittedName>
</protein>
<feature type="region of interest" description="Disordered" evidence="2">
    <location>
        <begin position="32"/>
        <end position="51"/>
    </location>
</feature>
<dbReference type="VEuPathDB" id="GiardiaDB:GL50803_0014248"/>
<dbReference type="VEuPathDB" id="GiardiaDB:QR46_4281"/>
<name>V6TZC9_GIAIN</name>
<accession>V6TZC9</accession>